<dbReference type="Gene3D" id="1.20.1250.20">
    <property type="entry name" value="MFS general substrate transporter like domains"/>
    <property type="match status" value="1"/>
</dbReference>
<evidence type="ECO:0000256" key="3">
    <source>
        <dbReference type="SAM" id="Phobius"/>
    </source>
</evidence>
<comment type="similarity">
    <text evidence="2">Belongs to the major facilitator superfamily. Monocarboxylate porter (TC 2.A.1.13) family.</text>
</comment>
<dbReference type="PANTHER" id="PTHR11360">
    <property type="entry name" value="MONOCARBOXYLATE TRANSPORTER"/>
    <property type="match status" value="1"/>
</dbReference>
<evidence type="ECO:0008006" key="6">
    <source>
        <dbReference type="Google" id="ProtNLM"/>
    </source>
</evidence>
<feature type="transmembrane region" description="Helical" evidence="3">
    <location>
        <begin position="337"/>
        <end position="357"/>
    </location>
</feature>
<dbReference type="Proteomes" id="UP000593566">
    <property type="component" value="Unassembled WGS sequence"/>
</dbReference>
<accession>A0A8H6CC13</accession>
<feature type="transmembrane region" description="Helical" evidence="3">
    <location>
        <begin position="64"/>
        <end position="87"/>
    </location>
</feature>
<reference evidence="4 5" key="1">
    <citation type="journal article" date="2020" name="Genomics">
        <title>Complete, high-quality genomes from long-read metagenomic sequencing of two wolf lichen thalli reveals enigmatic genome architecture.</title>
        <authorList>
            <person name="McKenzie S.K."/>
            <person name="Walston R.F."/>
            <person name="Allen J.L."/>
        </authorList>
    </citation>
    <scope>NUCLEOTIDE SEQUENCE [LARGE SCALE GENOMIC DNA]</scope>
    <source>
        <strain evidence="4">WasteWater1</strain>
    </source>
</reference>
<protein>
    <recommendedName>
        <fullName evidence="6">Major facilitator superfamily (MFS) profile domain-containing protein</fullName>
    </recommendedName>
</protein>
<feature type="transmembrane region" description="Helical" evidence="3">
    <location>
        <begin position="236"/>
        <end position="259"/>
    </location>
</feature>
<keyword evidence="3" id="KW-1133">Transmembrane helix</keyword>
<keyword evidence="3" id="KW-0812">Transmembrane</keyword>
<evidence type="ECO:0000256" key="2">
    <source>
        <dbReference type="ARBA" id="ARBA00006727"/>
    </source>
</evidence>
<name>A0A8H6CC13_9LECA</name>
<feature type="transmembrane region" description="Helical" evidence="3">
    <location>
        <begin position="303"/>
        <end position="325"/>
    </location>
</feature>
<feature type="transmembrane region" description="Helical" evidence="3">
    <location>
        <begin position="35"/>
        <end position="58"/>
    </location>
</feature>
<dbReference type="AlphaFoldDB" id="A0A8H6CC13"/>
<sequence>MTDPKSCQNISLLNSFGVYQAYYSPAFLSNKSSSAISWVCTIEAFLLEIIGVIIGPIFDRGYFHTLVVLTQGGCVGLGSGLIFVPSVAVGTAAFSEKRAIAVGIASSASNLGGIIYPITFRQLQPRVGFAWATRTIAFIALRTFIISFAALRDHKVAGKEPRALIDVRAFRELPFMIYLLALFGLYAGYFVPLFYVATYASTHLYTTSDFAFYLTAVTTAGAFIGRLFPGLFLKPFAAIETLVLASAAAEISVLAWVGVYNLAGIIVFCVVFRLLSGIIITLTTVMVPVLSPGTLQGKVGTRLGMAYAGCGMGVLICSPIAGAASRTTVGDFRGAQIWGGATLLPGSALLVYPWSIVKRRKE</sequence>
<keyword evidence="5" id="KW-1185">Reference proteome</keyword>
<feature type="transmembrane region" description="Helical" evidence="3">
    <location>
        <begin position="210"/>
        <end position="229"/>
    </location>
</feature>
<feature type="transmembrane region" description="Helical" evidence="3">
    <location>
        <begin position="173"/>
        <end position="198"/>
    </location>
</feature>
<feature type="transmembrane region" description="Helical" evidence="3">
    <location>
        <begin position="131"/>
        <end position="152"/>
    </location>
</feature>
<keyword evidence="3" id="KW-0472">Membrane</keyword>
<evidence type="ECO:0000256" key="1">
    <source>
        <dbReference type="ARBA" id="ARBA00004141"/>
    </source>
</evidence>
<dbReference type="GO" id="GO:0016020">
    <property type="term" value="C:membrane"/>
    <property type="evidence" value="ECO:0007669"/>
    <property type="project" value="UniProtKB-SubCell"/>
</dbReference>
<gene>
    <name evidence="4" type="ORF">HO133_002964</name>
</gene>
<dbReference type="GeneID" id="59331376"/>
<evidence type="ECO:0000313" key="4">
    <source>
        <dbReference type="EMBL" id="KAF6220531.1"/>
    </source>
</evidence>
<dbReference type="PANTHER" id="PTHR11360:SF234">
    <property type="entry name" value="MFS-TYPE TRANSPORTER DBAD-RELATED"/>
    <property type="match status" value="1"/>
</dbReference>
<proteinExistence type="inferred from homology"/>
<dbReference type="InterPro" id="IPR050327">
    <property type="entry name" value="Proton-linked_MCT"/>
</dbReference>
<dbReference type="EMBL" id="JACCJB010000016">
    <property type="protein sequence ID" value="KAF6220531.1"/>
    <property type="molecule type" value="Genomic_DNA"/>
</dbReference>
<feature type="transmembrane region" description="Helical" evidence="3">
    <location>
        <begin position="99"/>
        <end position="119"/>
    </location>
</feature>
<dbReference type="Pfam" id="PF07690">
    <property type="entry name" value="MFS_1"/>
    <property type="match status" value="1"/>
</dbReference>
<feature type="transmembrane region" description="Helical" evidence="3">
    <location>
        <begin position="265"/>
        <end position="291"/>
    </location>
</feature>
<comment type="subcellular location">
    <subcellularLocation>
        <location evidence="1">Membrane</location>
        <topology evidence="1">Multi-pass membrane protein</topology>
    </subcellularLocation>
</comment>
<dbReference type="InterPro" id="IPR011701">
    <property type="entry name" value="MFS"/>
</dbReference>
<comment type="caution">
    <text evidence="4">The sequence shown here is derived from an EMBL/GenBank/DDBJ whole genome shotgun (WGS) entry which is preliminary data.</text>
</comment>
<dbReference type="GO" id="GO:0022857">
    <property type="term" value="F:transmembrane transporter activity"/>
    <property type="evidence" value="ECO:0007669"/>
    <property type="project" value="InterPro"/>
</dbReference>
<dbReference type="RefSeq" id="XP_037149966.1">
    <property type="nucleotide sequence ID" value="XM_037293888.1"/>
</dbReference>
<evidence type="ECO:0000313" key="5">
    <source>
        <dbReference type="Proteomes" id="UP000593566"/>
    </source>
</evidence>
<dbReference type="InterPro" id="IPR036259">
    <property type="entry name" value="MFS_trans_sf"/>
</dbReference>
<organism evidence="4 5">
    <name type="scientific">Letharia lupina</name>
    <dbReference type="NCBI Taxonomy" id="560253"/>
    <lineage>
        <taxon>Eukaryota</taxon>
        <taxon>Fungi</taxon>
        <taxon>Dikarya</taxon>
        <taxon>Ascomycota</taxon>
        <taxon>Pezizomycotina</taxon>
        <taxon>Lecanoromycetes</taxon>
        <taxon>OSLEUM clade</taxon>
        <taxon>Lecanoromycetidae</taxon>
        <taxon>Lecanorales</taxon>
        <taxon>Lecanorineae</taxon>
        <taxon>Parmeliaceae</taxon>
        <taxon>Letharia</taxon>
    </lineage>
</organism>
<dbReference type="SUPFAM" id="SSF103473">
    <property type="entry name" value="MFS general substrate transporter"/>
    <property type="match status" value="1"/>
</dbReference>